<evidence type="ECO:0000313" key="2">
    <source>
        <dbReference type="EMBL" id="MFH6568846.1"/>
    </source>
</evidence>
<keyword evidence="3" id="KW-1185">Reference proteome</keyword>
<name>A0ABW7M4L9_9PSED</name>
<dbReference type="CDD" id="cd14729">
    <property type="entry name" value="RtxA-like"/>
    <property type="match status" value="1"/>
</dbReference>
<proteinExistence type="predicted"/>
<sequence>MPDNLALLTQADKELSTLRQSFPDLEIAMEKSLRRYCPLLAQDACTNWLFINQAGPSEPGQSPVIISKSISMLIDQCYLDQQVPTLDQHTTKIYSYAHTLDEQDRVTAITAEQLTKFLAFVTYDLEQCVQDGLNDFWQTPRQEIKSLTPKDWLSGYVFDLIRAEATVRHADKTFDTASLDAVYQMFHSPSRPPARADFAFYSLWLNGQPAQSAVPLHGVFVITTKNLPTVVTDNSQLRVVQDEIPRTVVLFTPSQGLETFTTLTALTQELGERLKDTYQRETLLNCVLAQDRDHALAHQHVDYRPVRDKPPQTFYVEQLIDKQKRDMRHAWSMARTRKENVTLEQLNNLMDQSLNSSMLLKPASILQARHTRLHETRLPVWLKTASEANKNLWRLAVERLSHERLACETTEAFPIAQSGKKSTLLGYARLQLKQQIKADHGIEVDPDNIFISTTEALQTGAVINPVSGSGFPAGVSIGRTGPTISYHTTRHSLSELALANVGIWDVTFALTARITDAQGKPHTVLTHSYIKALVRQLDVGENYKARLMYLLVNSPQARWRKERYAALKAAQLNLDLIEARLSGILTEDHAAWVQAVLDHPVDKNRPLVKGAQIKPLWLVLRYKTLPGLLVFSCTGSTQLLCYLPDAPENTWFVVASSHRDLARILSQPLFHNYLLSRVTSAQQAYIKPLFREGLDTSNTQLRIINHHAFEASYDTEALHALREADEQSTSTYESNLNTAKEAVLTAIDVISFALPTRILLPIVAARFFYQLALGYDALQRDEESEALLHFMGSISHLTDGASDFAGSSVFSRSIRARIKQPVPRLNTAGASSPVLTGLRLRTGEEYGAGVYETVSAEGTAPAQYVQDRTGNVYRSHYDSLGETWRVIDERQPDAQYRVPVHELSAGRWDIDPAPHLFSQKSGIQRAIDSAVITDVNLAGKTPDTKGVYRVGNLSYIEQSGLVFEVYSGWLGRDLYLQIPAGSSSANLRYKVRRIVGHWEIKHRISSTTKRWEPLVRSRAELPVSSPEVPYSAYDLPAEHQAIVRELVVGNDKLLQTDYVSPHPNLQISSHFFKTLRVKLLLDAQAFLKAVPPRQRAVRPFLTQDISPENLFNELYEQSQGVILGESHSQLSAKKILITQMDAIKNNDVGVIFLEHLQTDVHQGMLDDFFTTQKMPSELDVFLKAQDAGHQINPLSEYTYSRLVREAIHHRIPIKALDCVASYHVNGMRTRYPDVNRTEMFNYFATQVIRGHLAQNPHQKWIALTGNSHINTYQGVPGLAELEGAIGISLSDATPGHGLGLLQDLAVIVPPTVWHPGHILLKADYWLEVEIPGTPLRLHTRTAAQIDIKLSQPGMYLLQNVPVEGPYLIHRANSRQIARTRLQVDEGKVFIDRPDWTDIHLKRYDYLEFLIADLKKLGLQPAR</sequence>
<dbReference type="Proteomes" id="UP001609821">
    <property type="component" value="Unassembled WGS sequence"/>
</dbReference>
<dbReference type="EMBL" id="JBINXB010000055">
    <property type="protein sequence ID" value="MFH6568846.1"/>
    <property type="molecule type" value="Genomic_DNA"/>
</dbReference>
<organism evidence="2 3">
    <name type="scientific">Pseudomonas kulmbachensis</name>
    <dbReference type="NCBI Taxonomy" id="3043408"/>
    <lineage>
        <taxon>Bacteria</taxon>
        <taxon>Pseudomonadati</taxon>
        <taxon>Pseudomonadota</taxon>
        <taxon>Gammaproteobacteria</taxon>
        <taxon>Pseudomonadales</taxon>
        <taxon>Pseudomonadaceae</taxon>
        <taxon>Pseudomonas</taxon>
    </lineage>
</organism>
<reference evidence="2 3" key="1">
    <citation type="submission" date="2024-10" db="EMBL/GenBank/DDBJ databases">
        <title>Aeromonas and Pseudomonas from the Cagarras Archipelago, Rio de Janeiro, Brazil.</title>
        <authorList>
            <person name="Canellas A.L.B."/>
            <person name="Laport M.S."/>
        </authorList>
    </citation>
    <scope>NUCLEOTIDE SEQUENCE [LARGE SCALE GENOMIC DNA]</scope>
    <source>
        <strain evidence="2 3">CPF-4</strain>
    </source>
</reference>
<dbReference type="Gene3D" id="3.40.50.11550">
    <property type="match status" value="1"/>
</dbReference>
<evidence type="ECO:0000259" key="1">
    <source>
        <dbReference type="Pfam" id="PF20178"/>
    </source>
</evidence>
<accession>A0ABW7M4L9</accession>
<comment type="caution">
    <text evidence="2">The sequence shown here is derived from an EMBL/GenBank/DDBJ whole genome shotgun (WGS) entry which is preliminary data.</text>
</comment>
<evidence type="ECO:0000313" key="3">
    <source>
        <dbReference type="Proteomes" id="UP001609821"/>
    </source>
</evidence>
<protein>
    <submittedName>
        <fullName evidence="2">Dermonecrotic toxin domain-containing protein</fullName>
    </submittedName>
</protein>
<dbReference type="Pfam" id="PF20178">
    <property type="entry name" value="ToxA_N"/>
    <property type="match status" value="1"/>
</dbReference>
<dbReference type="RefSeq" id="WP_395247645.1">
    <property type="nucleotide sequence ID" value="NZ_JBINXA010000005.1"/>
</dbReference>
<feature type="domain" description="Dermonecrotic toxin N-terminal" evidence="1">
    <location>
        <begin position="423"/>
        <end position="666"/>
    </location>
</feature>
<gene>
    <name evidence="2" type="ORF">ACHMWK_23085</name>
</gene>
<dbReference type="InterPro" id="IPR046673">
    <property type="entry name" value="ToxA_N"/>
</dbReference>
<dbReference type="SUPFAM" id="SSF159501">
    <property type="entry name" value="EreA/ChaN-like"/>
    <property type="match status" value="1"/>
</dbReference>